<dbReference type="OMA" id="KPDTWFA"/>
<dbReference type="Proteomes" id="UP000001940">
    <property type="component" value="Chromosome IV"/>
</dbReference>
<dbReference type="KEGG" id="cel:CELE_T25B9.3"/>
<dbReference type="Bgee" id="WBGene00012009">
    <property type="expression patterns" value="Expressed in pharyngeal muscle cell (C elegans) and 3 other cell types or tissues"/>
</dbReference>
<dbReference type="HOGENOM" id="CLU_1066485_0_0_1"/>
<dbReference type="CTD" id="188881"/>
<sequence length="263" mass="29931">MTLNIYPRLLIFILFTIYGVNGVAKFEVTSISDSSLVIKMVEAGNVTNFDITVQIFDLSKQKLFRRTQLDHVKNDQLLSFDGLKPDTWFAVRVEYRLNFADDAADNALRMTKQEMVVKTKKTPRDDPKKIEQMVAFIDDLFVTKDNIYIGVGSVFKEIKKISTVIVPELRCSKGVLSPVSQQVIQHASFHFDLSKLPKEDRKCSTICVFPYLRILTENAVTETFRAKEWCGSADEARHLLTSQVPHINVSSILLILSSLTVFF</sequence>
<organism evidence="1 2">
    <name type="scientific">Caenorhabditis elegans</name>
    <dbReference type="NCBI Taxonomy" id="6239"/>
    <lineage>
        <taxon>Eukaryota</taxon>
        <taxon>Metazoa</taxon>
        <taxon>Ecdysozoa</taxon>
        <taxon>Nematoda</taxon>
        <taxon>Chromadorea</taxon>
        <taxon>Rhabditida</taxon>
        <taxon>Rhabditina</taxon>
        <taxon>Rhabditomorpha</taxon>
        <taxon>Rhabditoidea</taxon>
        <taxon>Rhabditidae</taxon>
        <taxon>Peloderinae</taxon>
        <taxon>Caenorhabditis</taxon>
    </lineage>
</organism>
<dbReference type="OrthoDB" id="5832220at2759"/>
<accession>G5EF20</accession>
<keyword evidence="2" id="KW-1185">Reference proteome</keyword>
<dbReference type="FunCoup" id="G5EF20">
    <property type="interactions" value="150"/>
</dbReference>
<dbReference type="AGR" id="WB:WBGene00012009"/>
<dbReference type="WormBase" id="T25B9.3a">
    <property type="protein sequence ID" value="CE36717"/>
    <property type="gene ID" value="WBGene00012009"/>
</dbReference>
<dbReference type="GeneID" id="188881"/>
<reference evidence="1 2" key="1">
    <citation type="journal article" date="1998" name="Science">
        <title>Genome sequence of the nematode C. elegans: a platform for investigating biology.</title>
        <authorList>
            <consortium name="The C. elegans sequencing consortium"/>
            <person name="Sulson J.E."/>
            <person name="Waterston R."/>
        </authorList>
    </citation>
    <scope>NUCLEOTIDE SEQUENCE [LARGE SCALE GENOMIC DNA]</scope>
    <source>
        <strain evidence="1 2">Bristol N2</strain>
    </source>
</reference>
<proteinExistence type="predicted"/>
<evidence type="ECO:0000313" key="3">
    <source>
        <dbReference type="WormBase" id="T25B9.3a"/>
    </source>
</evidence>
<dbReference type="RefSeq" id="NP_001023402.1">
    <property type="nucleotide sequence ID" value="NM_001028231.2"/>
</dbReference>
<dbReference type="ExpressionAtlas" id="G5EF20">
    <property type="expression patterns" value="baseline and differential"/>
</dbReference>
<protein>
    <submittedName>
        <fullName evidence="1">Cystatin domain-containing protein</fullName>
    </submittedName>
</protein>
<dbReference type="AlphaFoldDB" id="G5EF20"/>
<dbReference type="InParanoid" id="G5EF20"/>
<dbReference type="EMBL" id="BX284604">
    <property type="protein sequence ID" value="CAA94375.2"/>
    <property type="molecule type" value="Genomic_DNA"/>
</dbReference>
<dbReference type="eggNOG" id="ENOG502SVA2">
    <property type="taxonomic scope" value="Eukaryota"/>
</dbReference>
<dbReference type="PaxDb" id="6239-T25B9.3a"/>
<gene>
    <name evidence="1" type="ORF">CELE_T25B9.3</name>
    <name evidence="1 3" type="ORF">T25B9.3</name>
</gene>
<evidence type="ECO:0000313" key="2">
    <source>
        <dbReference type="Proteomes" id="UP000001940"/>
    </source>
</evidence>
<dbReference type="PIR" id="T25260">
    <property type="entry name" value="T25260"/>
</dbReference>
<evidence type="ECO:0000313" key="1">
    <source>
        <dbReference type="EMBL" id="CAA94375.2"/>
    </source>
</evidence>
<name>G5EF20_CAEEL</name>